<keyword evidence="3" id="KW-0597">Phosphoprotein</keyword>
<evidence type="ECO:0000256" key="9">
    <source>
        <dbReference type="ARBA" id="ARBA00022989"/>
    </source>
</evidence>
<dbReference type="GO" id="GO:0005524">
    <property type="term" value="F:ATP binding"/>
    <property type="evidence" value="ECO:0007669"/>
    <property type="project" value="UniProtKB-KW"/>
</dbReference>
<dbReference type="InterPro" id="IPR003660">
    <property type="entry name" value="HAMP_dom"/>
</dbReference>
<keyword evidence="6" id="KW-0547">Nucleotide-binding</keyword>
<dbReference type="EMBL" id="ACEC01000103">
    <property type="protein sequence ID" value="EEG29407.1"/>
    <property type="molecule type" value="Genomic_DNA"/>
</dbReference>
<keyword evidence="8" id="KW-0067">ATP-binding</keyword>
<dbReference type="Proteomes" id="UP000003340">
    <property type="component" value="Unassembled WGS sequence"/>
</dbReference>
<name>C0EGK4_9FIRM</name>
<protein>
    <submittedName>
        <fullName evidence="14">HAMP domain protein</fullName>
    </submittedName>
</protein>
<reference evidence="14 15" key="2">
    <citation type="submission" date="2009-02" db="EMBL/GenBank/DDBJ databases">
        <title>Draft genome sequence of Clostridium methylpentosum (DSM 5476).</title>
        <authorList>
            <person name="Sudarsanam P."/>
            <person name="Ley R."/>
            <person name="Guruge J."/>
            <person name="Turnbaugh P.J."/>
            <person name="Mahowald M."/>
            <person name="Liep D."/>
            <person name="Gordon J."/>
        </authorList>
    </citation>
    <scope>NUCLEOTIDE SEQUENCE [LARGE SCALE GENOMIC DNA]</scope>
    <source>
        <strain evidence="14 15">DSM 5476</strain>
    </source>
</reference>
<dbReference type="InterPro" id="IPR050640">
    <property type="entry name" value="Bact_2-comp_sensor_kinase"/>
</dbReference>
<dbReference type="AlphaFoldDB" id="C0EGK4"/>
<dbReference type="STRING" id="537013.CLOSTMETH_02997"/>
<evidence type="ECO:0000256" key="4">
    <source>
        <dbReference type="ARBA" id="ARBA00022679"/>
    </source>
</evidence>
<dbReference type="PANTHER" id="PTHR34220:SF11">
    <property type="entry name" value="SENSOR PROTEIN KINASE HPTS"/>
    <property type="match status" value="1"/>
</dbReference>
<evidence type="ECO:0000256" key="2">
    <source>
        <dbReference type="ARBA" id="ARBA00022475"/>
    </source>
</evidence>
<keyword evidence="9 12" id="KW-1133">Transmembrane helix</keyword>
<evidence type="ECO:0000256" key="7">
    <source>
        <dbReference type="ARBA" id="ARBA00022777"/>
    </source>
</evidence>
<reference evidence="14 15" key="1">
    <citation type="submission" date="2009-01" db="EMBL/GenBank/DDBJ databases">
        <authorList>
            <person name="Fulton L."/>
            <person name="Clifton S."/>
            <person name="Fulton B."/>
            <person name="Xu J."/>
            <person name="Minx P."/>
            <person name="Pepin K.H."/>
            <person name="Johnson M."/>
            <person name="Bhonagiri V."/>
            <person name="Nash W.E."/>
            <person name="Mardis E.R."/>
            <person name="Wilson R.K."/>
        </authorList>
    </citation>
    <scope>NUCLEOTIDE SEQUENCE [LARGE SCALE GENOMIC DNA]</scope>
    <source>
        <strain evidence="14 15">DSM 5476</strain>
    </source>
</reference>
<dbReference type="PANTHER" id="PTHR34220">
    <property type="entry name" value="SENSOR HISTIDINE KINASE YPDA"/>
    <property type="match status" value="1"/>
</dbReference>
<keyword evidence="7" id="KW-0418">Kinase</keyword>
<evidence type="ECO:0000313" key="15">
    <source>
        <dbReference type="Proteomes" id="UP000003340"/>
    </source>
</evidence>
<evidence type="ECO:0000256" key="12">
    <source>
        <dbReference type="SAM" id="Phobius"/>
    </source>
</evidence>
<comment type="subcellular location">
    <subcellularLocation>
        <location evidence="1">Cell membrane</location>
        <topology evidence="1">Multi-pass membrane protein</topology>
    </subcellularLocation>
</comment>
<sequence>MKKLLSFFQKDIKIRNRLILSNLILIVVPITIVTLLFGGRFLTMIRDNVLDEQKLSSLQVSSQTDSIVTQITSVCDAAYNDSNLSRFLTVTDEGWETFLGDPATYDALESYQGILRSNLVENVKSIKIYSDAPVNLLNAPFGGERDELFAPLSYIEGSPWQSAFFSLPGNLLYAPRQLLNSWEQQDCGEIAIVRRFRYFQGDILKESYIAVYQSAEAIEQSLRDGMSGSRGIAYLIDSQNNLVATSQLDPSEPLPWYLSYEEAEQSLDTQGEFRLVELNGEELYASCREIPHSGWRLVWMIPRSDILEDSRSLAFQFVGSYAALMVLAMLIGVLLSGTIITRIHSLKRQMESVKSEHPAPLPGDPGKDEIGDLIATYNYMAGRINTLIQDRLSTAEELNKVKIEALRAQIDPHFLYNTLDMINWYAKNGKNQEVSDAVLALSRFYRLTLNKGNLMGRVRDELEHVTLYVQLMNMRSGNRIDFLVDVPDEMMEYKIPMIIFQPIVENAIQHGIFEKPTQEGTVTLTGWMEEGSLHFLVSDDGVGMEEKQVSTLLTEKSGIGVYNTNRRLQICYPGTDAGLRFSSQKYLGTEVEFCIPTSEADSSGEFQTEEPL</sequence>
<gene>
    <name evidence="14" type="ORF">CLOSTMETH_02997</name>
</gene>
<dbReference type="Pfam" id="PF02518">
    <property type="entry name" value="HATPase_c"/>
    <property type="match status" value="1"/>
</dbReference>
<evidence type="ECO:0000256" key="10">
    <source>
        <dbReference type="ARBA" id="ARBA00023012"/>
    </source>
</evidence>
<comment type="caution">
    <text evidence="14">The sequence shown here is derived from an EMBL/GenBank/DDBJ whole genome shotgun (WGS) entry which is preliminary data.</text>
</comment>
<evidence type="ECO:0000256" key="3">
    <source>
        <dbReference type="ARBA" id="ARBA00022553"/>
    </source>
</evidence>
<evidence type="ECO:0000313" key="14">
    <source>
        <dbReference type="EMBL" id="EEG29407.1"/>
    </source>
</evidence>
<dbReference type="GO" id="GO:0000155">
    <property type="term" value="F:phosphorelay sensor kinase activity"/>
    <property type="evidence" value="ECO:0007669"/>
    <property type="project" value="InterPro"/>
</dbReference>
<dbReference type="Gene3D" id="3.30.565.10">
    <property type="entry name" value="Histidine kinase-like ATPase, C-terminal domain"/>
    <property type="match status" value="1"/>
</dbReference>
<evidence type="ECO:0000259" key="13">
    <source>
        <dbReference type="PROSITE" id="PS50885"/>
    </source>
</evidence>
<dbReference type="InterPro" id="IPR036890">
    <property type="entry name" value="HATPase_C_sf"/>
</dbReference>
<evidence type="ECO:0000256" key="11">
    <source>
        <dbReference type="ARBA" id="ARBA00023136"/>
    </source>
</evidence>
<evidence type="ECO:0000256" key="6">
    <source>
        <dbReference type="ARBA" id="ARBA00022741"/>
    </source>
</evidence>
<keyword evidence="15" id="KW-1185">Reference proteome</keyword>
<dbReference type="Pfam" id="PF00672">
    <property type="entry name" value="HAMP"/>
    <property type="match status" value="1"/>
</dbReference>
<feature type="domain" description="HAMP" evidence="13">
    <location>
        <begin position="337"/>
        <end position="389"/>
    </location>
</feature>
<dbReference type="HOGENOM" id="CLU_020473_6_1_9"/>
<proteinExistence type="predicted"/>
<dbReference type="SUPFAM" id="SSF55874">
    <property type="entry name" value="ATPase domain of HSP90 chaperone/DNA topoisomerase II/histidine kinase"/>
    <property type="match status" value="1"/>
</dbReference>
<dbReference type="Pfam" id="PF06580">
    <property type="entry name" value="His_kinase"/>
    <property type="match status" value="1"/>
</dbReference>
<keyword evidence="2" id="KW-1003">Cell membrane</keyword>
<dbReference type="eggNOG" id="COG2972">
    <property type="taxonomic scope" value="Bacteria"/>
</dbReference>
<dbReference type="GO" id="GO:0005886">
    <property type="term" value="C:plasma membrane"/>
    <property type="evidence" value="ECO:0007669"/>
    <property type="project" value="UniProtKB-SubCell"/>
</dbReference>
<keyword evidence="10" id="KW-0902">Two-component regulatory system</keyword>
<evidence type="ECO:0000256" key="8">
    <source>
        <dbReference type="ARBA" id="ARBA00022840"/>
    </source>
</evidence>
<keyword evidence="5 12" id="KW-0812">Transmembrane</keyword>
<dbReference type="SMART" id="SM00304">
    <property type="entry name" value="HAMP"/>
    <property type="match status" value="1"/>
</dbReference>
<feature type="transmembrane region" description="Helical" evidence="12">
    <location>
        <begin position="313"/>
        <end position="340"/>
    </location>
</feature>
<evidence type="ECO:0000256" key="1">
    <source>
        <dbReference type="ARBA" id="ARBA00004651"/>
    </source>
</evidence>
<organism evidence="14 15">
    <name type="scientific">[Clostridium] methylpentosum DSM 5476</name>
    <dbReference type="NCBI Taxonomy" id="537013"/>
    <lineage>
        <taxon>Bacteria</taxon>
        <taxon>Bacillati</taxon>
        <taxon>Bacillota</taxon>
        <taxon>Clostridia</taxon>
        <taxon>Eubacteriales</taxon>
        <taxon>Oscillospiraceae</taxon>
        <taxon>Oscillospiraceae incertae sedis</taxon>
    </lineage>
</organism>
<feature type="transmembrane region" description="Helical" evidence="12">
    <location>
        <begin position="20"/>
        <end position="42"/>
    </location>
</feature>
<dbReference type="Gene3D" id="6.10.340.10">
    <property type="match status" value="1"/>
</dbReference>
<keyword evidence="11 12" id="KW-0472">Membrane</keyword>
<keyword evidence="4" id="KW-0808">Transferase</keyword>
<evidence type="ECO:0000256" key="5">
    <source>
        <dbReference type="ARBA" id="ARBA00022692"/>
    </source>
</evidence>
<dbReference type="InterPro" id="IPR010559">
    <property type="entry name" value="Sig_transdc_His_kin_internal"/>
</dbReference>
<dbReference type="InterPro" id="IPR003594">
    <property type="entry name" value="HATPase_dom"/>
</dbReference>
<accession>C0EGK4</accession>
<dbReference type="PROSITE" id="PS50885">
    <property type="entry name" value="HAMP"/>
    <property type="match status" value="1"/>
</dbReference>